<dbReference type="EMBL" id="JAVIJP010000062">
    <property type="protein sequence ID" value="KAL3621842.1"/>
    <property type="molecule type" value="Genomic_DNA"/>
</dbReference>
<dbReference type="AlphaFoldDB" id="A0ABD3BYY4"/>
<dbReference type="Proteomes" id="UP001632038">
    <property type="component" value="Unassembled WGS sequence"/>
</dbReference>
<accession>A0ABD3BYY4</accession>
<evidence type="ECO:0000313" key="1">
    <source>
        <dbReference type="EMBL" id="KAL3621842.1"/>
    </source>
</evidence>
<evidence type="ECO:0008006" key="3">
    <source>
        <dbReference type="Google" id="ProtNLM"/>
    </source>
</evidence>
<protein>
    <recommendedName>
        <fullName evidence="3">Ubiquitin-like protease family profile domain-containing protein</fullName>
    </recommendedName>
</protein>
<evidence type="ECO:0000313" key="2">
    <source>
        <dbReference type="Proteomes" id="UP001632038"/>
    </source>
</evidence>
<keyword evidence="2" id="KW-1185">Reference proteome</keyword>
<name>A0ABD3BYY4_9LAMI</name>
<proteinExistence type="predicted"/>
<comment type="caution">
    <text evidence="1">The sequence shown here is derived from an EMBL/GenBank/DDBJ whole genome shotgun (WGS) entry which is preliminary data.</text>
</comment>
<sequence length="133" mass="15851">MLQKRIEEGDFECFLAAVYETNRQLIVLCPKYNYMALFFFKQSRPTKKIITKIETAFHAYQIMKGTHSRQFKKVQWVYPKCYGGQGEGDDCGLLVMRHMLEIIKLDIIDSFEKVFNMVRPYSENDIVVVRRHW</sequence>
<gene>
    <name evidence="1" type="ORF">CASFOL_034328</name>
</gene>
<organism evidence="1 2">
    <name type="scientific">Castilleja foliolosa</name>
    <dbReference type="NCBI Taxonomy" id="1961234"/>
    <lineage>
        <taxon>Eukaryota</taxon>
        <taxon>Viridiplantae</taxon>
        <taxon>Streptophyta</taxon>
        <taxon>Embryophyta</taxon>
        <taxon>Tracheophyta</taxon>
        <taxon>Spermatophyta</taxon>
        <taxon>Magnoliopsida</taxon>
        <taxon>eudicotyledons</taxon>
        <taxon>Gunneridae</taxon>
        <taxon>Pentapetalae</taxon>
        <taxon>asterids</taxon>
        <taxon>lamiids</taxon>
        <taxon>Lamiales</taxon>
        <taxon>Orobanchaceae</taxon>
        <taxon>Pedicularideae</taxon>
        <taxon>Castillejinae</taxon>
        <taxon>Castilleja</taxon>
    </lineage>
</organism>
<reference evidence="2" key="1">
    <citation type="journal article" date="2024" name="IScience">
        <title>Strigolactones Initiate the Formation of Haustorium-like Structures in Castilleja.</title>
        <authorList>
            <person name="Buerger M."/>
            <person name="Peterson D."/>
            <person name="Chory J."/>
        </authorList>
    </citation>
    <scope>NUCLEOTIDE SEQUENCE [LARGE SCALE GENOMIC DNA]</scope>
</reference>